<dbReference type="InterPro" id="IPR000719">
    <property type="entry name" value="Prot_kinase_dom"/>
</dbReference>
<dbReference type="PANTHER" id="PTHR45631">
    <property type="entry name" value="OS07G0107800 PROTEIN-RELATED"/>
    <property type="match status" value="1"/>
</dbReference>
<evidence type="ECO:0000313" key="3">
    <source>
        <dbReference type="Proteomes" id="UP000734854"/>
    </source>
</evidence>
<keyword evidence="3" id="KW-1185">Reference proteome</keyword>
<dbReference type="GO" id="GO:0005524">
    <property type="term" value="F:ATP binding"/>
    <property type="evidence" value="ECO:0007669"/>
    <property type="project" value="InterPro"/>
</dbReference>
<sequence length="230" mass="25227">MTITGKAGRILSWRGRLEIAIGAAEGLAESTMHCHPPIIHRDIKSSNILLGLDLEAKIADFGLSKAYKGDDETNVSTNVVGTPGYIDPEYHNTLQLTVKSDVFSFGVLLFELLTGQIPLVPSSRKPHIMQRVTSTLVNVPIDAIMDPRFGGQFDANSAWKVEELAEQCTQASGSRRPTMTKVILELKDSLELEFGRLNSKFKHSEDINTSQISSFEIGGDTPGQSRPFAR</sequence>
<dbReference type="SUPFAM" id="SSF56112">
    <property type="entry name" value="Protein kinase-like (PK-like)"/>
    <property type="match status" value="1"/>
</dbReference>
<dbReference type="SMART" id="SM00220">
    <property type="entry name" value="S_TKc"/>
    <property type="match status" value="1"/>
</dbReference>
<gene>
    <name evidence="2" type="ORF">ZIOFF_036011</name>
</gene>
<dbReference type="EMBL" id="JACMSC010000010">
    <property type="protein sequence ID" value="KAG6503687.1"/>
    <property type="molecule type" value="Genomic_DNA"/>
</dbReference>
<dbReference type="Gene3D" id="1.10.510.10">
    <property type="entry name" value="Transferase(Phosphotransferase) domain 1"/>
    <property type="match status" value="1"/>
</dbReference>
<organism evidence="2 3">
    <name type="scientific">Zingiber officinale</name>
    <name type="common">Ginger</name>
    <name type="synonym">Amomum zingiber</name>
    <dbReference type="NCBI Taxonomy" id="94328"/>
    <lineage>
        <taxon>Eukaryota</taxon>
        <taxon>Viridiplantae</taxon>
        <taxon>Streptophyta</taxon>
        <taxon>Embryophyta</taxon>
        <taxon>Tracheophyta</taxon>
        <taxon>Spermatophyta</taxon>
        <taxon>Magnoliopsida</taxon>
        <taxon>Liliopsida</taxon>
        <taxon>Zingiberales</taxon>
        <taxon>Zingiberaceae</taxon>
        <taxon>Zingiber</taxon>
    </lineage>
</organism>
<dbReference type="Proteomes" id="UP000734854">
    <property type="component" value="Unassembled WGS sequence"/>
</dbReference>
<dbReference type="PROSITE" id="PS00108">
    <property type="entry name" value="PROTEIN_KINASE_ST"/>
    <property type="match status" value="1"/>
</dbReference>
<evidence type="ECO:0000259" key="1">
    <source>
        <dbReference type="PROSITE" id="PS50011"/>
    </source>
</evidence>
<dbReference type="Pfam" id="PF00069">
    <property type="entry name" value="Pkinase"/>
    <property type="match status" value="1"/>
</dbReference>
<feature type="domain" description="Protein kinase" evidence="1">
    <location>
        <begin position="1"/>
        <end position="190"/>
    </location>
</feature>
<dbReference type="PANTHER" id="PTHR45631:SF204">
    <property type="entry name" value="OS01G0810800 PROTEIN"/>
    <property type="match status" value="1"/>
</dbReference>
<evidence type="ECO:0000313" key="2">
    <source>
        <dbReference type="EMBL" id="KAG6503687.1"/>
    </source>
</evidence>
<dbReference type="InterPro" id="IPR011009">
    <property type="entry name" value="Kinase-like_dom_sf"/>
</dbReference>
<comment type="caution">
    <text evidence="2">The sequence shown here is derived from an EMBL/GenBank/DDBJ whole genome shotgun (WGS) entry which is preliminary data.</text>
</comment>
<dbReference type="GO" id="GO:0004672">
    <property type="term" value="F:protein kinase activity"/>
    <property type="evidence" value="ECO:0007669"/>
    <property type="project" value="InterPro"/>
</dbReference>
<reference evidence="2 3" key="1">
    <citation type="submission" date="2020-08" db="EMBL/GenBank/DDBJ databases">
        <title>Plant Genome Project.</title>
        <authorList>
            <person name="Zhang R.-G."/>
        </authorList>
    </citation>
    <scope>NUCLEOTIDE SEQUENCE [LARGE SCALE GENOMIC DNA]</scope>
    <source>
        <tissue evidence="2">Rhizome</tissue>
    </source>
</reference>
<dbReference type="PROSITE" id="PS50011">
    <property type="entry name" value="PROTEIN_KINASE_DOM"/>
    <property type="match status" value="1"/>
</dbReference>
<proteinExistence type="predicted"/>
<protein>
    <recommendedName>
        <fullName evidence="1">Protein kinase domain-containing protein</fullName>
    </recommendedName>
</protein>
<accession>A0A8J5GPL8</accession>
<dbReference type="InterPro" id="IPR008271">
    <property type="entry name" value="Ser/Thr_kinase_AS"/>
</dbReference>
<dbReference type="AlphaFoldDB" id="A0A8J5GPL8"/>
<name>A0A8J5GPL8_ZINOF</name>